<dbReference type="InterPro" id="IPR026937">
    <property type="entry name" value="SBNO_Helicase_C_dom"/>
</dbReference>
<dbReference type="Pfam" id="PF13871">
    <property type="entry name" value="Helicase_C_4"/>
    <property type="match status" value="1"/>
</dbReference>
<dbReference type="RefSeq" id="WP_183201756.1">
    <property type="nucleotide sequence ID" value="NZ_JACIEK010000015.1"/>
</dbReference>
<dbReference type="GO" id="GO:0006355">
    <property type="term" value="P:regulation of DNA-templated transcription"/>
    <property type="evidence" value="ECO:0007669"/>
    <property type="project" value="InterPro"/>
</dbReference>
<gene>
    <name evidence="3" type="ORF">GGR04_004032</name>
</gene>
<comment type="similarity">
    <text evidence="1">Belongs to the SBNO family.</text>
</comment>
<dbReference type="SUPFAM" id="SSF52540">
    <property type="entry name" value="P-loop containing nucleoside triphosphate hydrolases"/>
    <property type="match status" value="1"/>
</dbReference>
<dbReference type="PANTHER" id="PTHR12706">
    <property type="entry name" value="STRAWBERRY NOTCH-RELATED"/>
    <property type="match status" value="1"/>
</dbReference>
<dbReference type="Proteomes" id="UP000542776">
    <property type="component" value="Unassembled WGS sequence"/>
</dbReference>
<evidence type="ECO:0000313" key="3">
    <source>
        <dbReference type="EMBL" id="MBB4000156.1"/>
    </source>
</evidence>
<dbReference type="EMBL" id="JACIEK010000015">
    <property type="protein sequence ID" value="MBB4000156.1"/>
    <property type="molecule type" value="Genomic_DNA"/>
</dbReference>
<dbReference type="PANTHER" id="PTHR12706:SF30">
    <property type="entry name" value="PROTEIN STRAWBERRY NOTCH-RELATED"/>
    <property type="match status" value="1"/>
</dbReference>
<dbReference type="InterPro" id="IPR029063">
    <property type="entry name" value="SAM-dependent_MTases_sf"/>
</dbReference>
<dbReference type="PROSITE" id="PS51192">
    <property type="entry name" value="HELICASE_ATP_BIND_1"/>
    <property type="match status" value="1"/>
</dbReference>
<accession>A0A7W6H7T9</accession>
<protein>
    <recommendedName>
        <fullName evidence="2">Helicase ATP-binding domain-containing protein</fullName>
    </recommendedName>
</protein>
<dbReference type="InterPro" id="IPR014001">
    <property type="entry name" value="Helicase_ATP-bd"/>
</dbReference>
<dbReference type="Pfam" id="PF13872">
    <property type="entry name" value="AAA_34"/>
    <property type="match status" value="1"/>
</dbReference>
<organism evidence="3 4">
    <name type="scientific">Aureimonas pseudogalii</name>
    <dbReference type="NCBI Taxonomy" id="1744844"/>
    <lineage>
        <taxon>Bacteria</taxon>
        <taxon>Pseudomonadati</taxon>
        <taxon>Pseudomonadota</taxon>
        <taxon>Alphaproteobacteria</taxon>
        <taxon>Hyphomicrobiales</taxon>
        <taxon>Aurantimonadaceae</taxon>
        <taxon>Aureimonas</taxon>
    </lineage>
</organism>
<evidence type="ECO:0000313" key="4">
    <source>
        <dbReference type="Proteomes" id="UP000542776"/>
    </source>
</evidence>
<dbReference type="SUPFAM" id="SSF53335">
    <property type="entry name" value="S-adenosyl-L-methionine-dependent methyltransferases"/>
    <property type="match status" value="1"/>
</dbReference>
<feature type="domain" description="Helicase ATP-binding" evidence="2">
    <location>
        <begin position="495"/>
        <end position="661"/>
    </location>
</feature>
<dbReference type="InterPro" id="IPR026741">
    <property type="entry name" value="SNO"/>
</dbReference>
<reference evidence="3 4" key="1">
    <citation type="submission" date="2020-08" db="EMBL/GenBank/DDBJ databases">
        <title>Genomic Encyclopedia of Type Strains, Phase IV (KMG-IV): sequencing the most valuable type-strain genomes for metagenomic binning, comparative biology and taxonomic classification.</title>
        <authorList>
            <person name="Goeker M."/>
        </authorList>
    </citation>
    <scope>NUCLEOTIDE SEQUENCE [LARGE SCALE GENOMIC DNA]</scope>
    <source>
        <strain evidence="3 4">DSM 102238</strain>
    </source>
</reference>
<name>A0A7W6H7T9_9HYPH</name>
<evidence type="ECO:0000259" key="2">
    <source>
        <dbReference type="PROSITE" id="PS51192"/>
    </source>
</evidence>
<keyword evidence="4" id="KW-1185">Reference proteome</keyword>
<dbReference type="InterPro" id="IPR039187">
    <property type="entry name" value="SNO_AAA"/>
</dbReference>
<dbReference type="Gene3D" id="3.40.50.150">
    <property type="entry name" value="Vaccinia Virus protein VP39"/>
    <property type="match status" value="1"/>
</dbReference>
<proteinExistence type="inferred from homology"/>
<dbReference type="InterPro" id="IPR027417">
    <property type="entry name" value="P-loop_NTPase"/>
</dbReference>
<sequence>MNLFDRTASFAPAIKVEPARAVFQAASVLLKMLESGKKLDNKALRSVMEAAFGASDADGAWVWKDAYEAAEVAQILFVGKYGAAMRRQAGSASAFLAMLDRLAGLVGTQTRRSEEGQALQQFSTPLPLSFVAAEAAGIHDGDLAMEPSAGTGMLAVFARIAGASLALNEYAELRVQLLRRIFETKAVTQLDAATIHDRLPAAIVPSVVIMNPPFSASPKVEGRYKAATYKHVRSALMRLAPEGRLVTITGESFSPTGSWREAFEELQGIGRVVFSAAIAGKVYAAHGTTIETRLTVFDKIPAEDASRFVGLHPLVSSSSELLQLVQSACPARRSAPIAITPVACRPSTSTVVESLAAIRERARAETRELALSQSRHKLDGVDTGEVSYLPRAWAPSQAALTASLYENYEVQSIAIEGGQPHVTTLVQSAAMASVAPPVPSYRPVLPVAVVRDGLLSDAQLETVIYAGEAHSTFLKGRYTLHPDHGTLVAARDDDPAAFQVRRGFFLGDGTGCGKGRQVAGIIMDNWLQGRRKAVWLSKSDKLIEDAQRDWTALGGAASDIVPLSRFRQGAEIRMESGILFITYATLRSAERGDKASRLDQIVKWLGDDFDGVIPFDEAHAMANAAGGKSDRGDVKPSQQGKAGLDLQNRLPNARIVYVSATGATEVSNLAYAARLGLWGTGDLPFKDRGAFVGAMEQGGIAAMEVISRDLKALGFYIARSVSYEGVEYDMLVHDLTPAQRGIYDSYAGAFQIIHQNLEAALQASGVTGDNGKSLNRNAKSAARSAFESNKQRFFMHLIGAMTCPSLLPAIQADLDEGRSSVIQIVSTSEALMERRLAEIPASDWNDIQVDVTPREYVMDYLVHSFPVQLYEPFTDADGNEYSKPVIDADGNIVLCREAVEKRDAMIEHLGSLAPVQGLLDQILWHFGTTQVAEVTGRSRRIVKHSDGKLKVQNRPASSNLTETQAFMDDKKRILIFSDAGGTGRSYHADLNARNQRLRVHYLAEPGWRADNAIQGLGRTHRTNQAQPPLFRPVASDVKGQKRFLSTIARRLDTLGAITRGQRQTGGQGMFRPEDNLESSYARAALRQFYGAVVRGKIEAISLKRFEEMTGLELTDNGTLREELPPISRFLNRCLALTIEMQDAVFDTFTGILDGILESAIASGTFDAGLETLRAESFRIVERNAIYTAPSGAKTLALTVEETQRNRPRTLADVQAMLRDTRDARLLVNEQSGRAAVEVPTYSLMTEDGAPIERVRLIRPMHAENMLELEMAASNWKPVDDMTFEAAWHREVDAVPEFEVSRITVISGLLLPIWDKLPQDNTRVYRLQSDQGERVVGRLVSAEDLNTVYAKLGLNCSVKLTPEEISEAVMVKNAAVNLVEGLVVRRSRVMDAYRIEVVGYDQSHLKHLKQVGCTTEIIQWKTRVFVPLQGNVETLTRLVESYPQAESESQKLAA</sequence>
<comment type="caution">
    <text evidence="3">The sequence shown here is derived from an EMBL/GenBank/DDBJ whole genome shotgun (WGS) entry which is preliminary data.</text>
</comment>
<evidence type="ECO:0000256" key="1">
    <source>
        <dbReference type="ARBA" id="ARBA00006992"/>
    </source>
</evidence>